<dbReference type="EMBL" id="NEDP02005579">
    <property type="protein sequence ID" value="OWF37821.1"/>
    <property type="molecule type" value="Genomic_DNA"/>
</dbReference>
<keyword evidence="2" id="KW-1133">Transmembrane helix</keyword>
<evidence type="ECO:0000256" key="2">
    <source>
        <dbReference type="SAM" id="Phobius"/>
    </source>
</evidence>
<dbReference type="OrthoDB" id="10543483at2759"/>
<feature type="compositionally biased region" description="Polar residues" evidence="1">
    <location>
        <begin position="142"/>
        <end position="182"/>
    </location>
</feature>
<proteinExistence type="predicted"/>
<reference evidence="3 4" key="1">
    <citation type="journal article" date="2017" name="Nat. Ecol. Evol.">
        <title>Scallop genome provides insights into evolution of bilaterian karyotype and development.</title>
        <authorList>
            <person name="Wang S."/>
            <person name="Zhang J."/>
            <person name="Jiao W."/>
            <person name="Li J."/>
            <person name="Xun X."/>
            <person name="Sun Y."/>
            <person name="Guo X."/>
            <person name="Huan P."/>
            <person name="Dong B."/>
            <person name="Zhang L."/>
            <person name="Hu X."/>
            <person name="Sun X."/>
            <person name="Wang J."/>
            <person name="Zhao C."/>
            <person name="Wang Y."/>
            <person name="Wang D."/>
            <person name="Huang X."/>
            <person name="Wang R."/>
            <person name="Lv J."/>
            <person name="Li Y."/>
            <person name="Zhang Z."/>
            <person name="Liu B."/>
            <person name="Lu W."/>
            <person name="Hui Y."/>
            <person name="Liang J."/>
            <person name="Zhou Z."/>
            <person name="Hou R."/>
            <person name="Li X."/>
            <person name="Liu Y."/>
            <person name="Li H."/>
            <person name="Ning X."/>
            <person name="Lin Y."/>
            <person name="Zhao L."/>
            <person name="Xing Q."/>
            <person name="Dou J."/>
            <person name="Li Y."/>
            <person name="Mao J."/>
            <person name="Guo H."/>
            <person name="Dou H."/>
            <person name="Li T."/>
            <person name="Mu C."/>
            <person name="Jiang W."/>
            <person name="Fu Q."/>
            <person name="Fu X."/>
            <person name="Miao Y."/>
            <person name="Liu J."/>
            <person name="Yu Q."/>
            <person name="Li R."/>
            <person name="Liao H."/>
            <person name="Li X."/>
            <person name="Kong Y."/>
            <person name="Jiang Z."/>
            <person name="Chourrout D."/>
            <person name="Li R."/>
            <person name="Bao Z."/>
        </authorList>
    </citation>
    <scope>NUCLEOTIDE SEQUENCE [LARGE SCALE GENOMIC DNA]</scope>
    <source>
        <strain evidence="3 4">PY_sf001</strain>
    </source>
</reference>
<organism evidence="3 4">
    <name type="scientific">Mizuhopecten yessoensis</name>
    <name type="common">Japanese scallop</name>
    <name type="synonym">Patinopecten yessoensis</name>
    <dbReference type="NCBI Taxonomy" id="6573"/>
    <lineage>
        <taxon>Eukaryota</taxon>
        <taxon>Metazoa</taxon>
        <taxon>Spiralia</taxon>
        <taxon>Lophotrochozoa</taxon>
        <taxon>Mollusca</taxon>
        <taxon>Bivalvia</taxon>
        <taxon>Autobranchia</taxon>
        <taxon>Pteriomorphia</taxon>
        <taxon>Pectinida</taxon>
        <taxon>Pectinoidea</taxon>
        <taxon>Pectinidae</taxon>
        <taxon>Mizuhopecten</taxon>
    </lineage>
</organism>
<evidence type="ECO:0000256" key="1">
    <source>
        <dbReference type="SAM" id="MobiDB-lite"/>
    </source>
</evidence>
<evidence type="ECO:0000313" key="3">
    <source>
        <dbReference type="EMBL" id="OWF37821.1"/>
    </source>
</evidence>
<dbReference type="AlphaFoldDB" id="A0A210PMX1"/>
<keyword evidence="4" id="KW-1185">Reference proteome</keyword>
<feature type="region of interest" description="Disordered" evidence="1">
    <location>
        <begin position="98"/>
        <end position="182"/>
    </location>
</feature>
<gene>
    <name evidence="3" type="ORF">KP79_PYT06020</name>
</gene>
<dbReference type="Proteomes" id="UP000242188">
    <property type="component" value="Unassembled WGS sequence"/>
</dbReference>
<protein>
    <submittedName>
        <fullName evidence="3">Uncharacterized protein</fullName>
    </submittedName>
</protein>
<evidence type="ECO:0000313" key="4">
    <source>
        <dbReference type="Proteomes" id="UP000242188"/>
    </source>
</evidence>
<feature type="transmembrane region" description="Helical" evidence="2">
    <location>
        <begin position="6"/>
        <end position="30"/>
    </location>
</feature>
<accession>A0A210PMX1</accession>
<keyword evidence="2" id="KW-0472">Membrane</keyword>
<comment type="caution">
    <text evidence="3">The sequence shown here is derived from an EMBL/GenBank/DDBJ whole genome shotgun (WGS) entry which is preliminary data.</text>
</comment>
<feature type="compositionally biased region" description="Polar residues" evidence="1">
    <location>
        <begin position="124"/>
        <end position="133"/>
    </location>
</feature>
<feature type="compositionally biased region" description="Polar residues" evidence="1">
    <location>
        <begin position="276"/>
        <end position="290"/>
    </location>
</feature>
<name>A0A210PMX1_MIZYE</name>
<feature type="region of interest" description="Disordered" evidence="1">
    <location>
        <begin position="276"/>
        <end position="297"/>
    </location>
</feature>
<feature type="region of interest" description="Disordered" evidence="1">
    <location>
        <begin position="322"/>
        <end position="344"/>
    </location>
</feature>
<keyword evidence="2" id="KW-0812">Transmembrane</keyword>
<sequence>MSTERLLVMFIRHVFLLMCLFVLTNGLNLVDLLSKLRRGNPVGGPTNVYDRTAPVNTMSFGFPEGYNNAAFHSHMIQQAQPSELKSNFHSLLRQFRASGGAGRDVQSHQNTRHNAPNRHPYTPAVQQIPNGRQYSPVPQIPQRRQYSPVQHVPTRQQLPPQAQQKRGGSWMTTTSNQNPPARQQFYQGFTPKQVTVPNQNRAQITRTTGFTREQAPVTNYGRAQVSQQTGFTRDQVPVPNLRRAQIPRTTGFTQEQLPLFNNVRGQIARQSGFTQKHTTTSSQRGVQQFPRQKGLNQKHITKSNHGAIRQFVSKMKSQVLPGTSFGRIPTKPRYTVPDIRPRQF</sequence>